<dbReference type="NCBIfam" id="TIGR01469">
    <property type="entry name" value="cobA_cysG_Cterm"/>
    <property type="match status" value="1"/>
</dbReference>
<reference evidence="10 11" key="1">
    <citation type="submission" date="2015-09" db="EMBL/GenBank/DDBJ databases">
        <title>Complete genome sequence of Defluviimonas alba cai42t isolated from an oilfield in Xinjiang.</title>
        <authorList>
            <person name="Geng S."/>
            <person name="Pan X."/>
            <person name="Wu X."/>
        </authorList>
    </citation>
    <scope>NUCLEOTIDE SEQUENCE [LARGE SCALE GENOMIC DNA]</scope>
    <source>
        <strain evidence="11">cai42</strain>
    </source>
</reference>
<dbReference type="FunFam" id="3.40.1010.10:FF:000001">
    <property type="entry name" value="Siroheme synthase"/>
    <property type="match status" value="1"/>
</dbReference>
<proteinExistence type="inferred from homology"/>
<comment type="pathway">
    <text evidence="7">Porphyrin-containing compound metabolism; siroheme biosynthesis; precorrin-2 from uroporphyrinogen III: step 1/1.</text>
</comment>
<dbReference type="GO" id="GO:0004851">
    <property type="term" value="F:uroporphyrin-III C-methyltransferase activity"/>
    <property type="evidence" value="ECO:0007669"/>
    <property type="project" value="UniProtKB-EC"/>
</dbReference>
<dbReference type="Proteomes" id="UP000076128">
    <property type="component" value="Chromosome"/>
</dbReference>
<evidence type="ECO:0000313" key="11">
    <source>
        <dbReference type="Proteomes" id="UP000076128"/>
    </source>
</evidence>
<dbReference type="InterPro" id="IPR050161">
    <property type="entry name" value="Siro_Cobalamin_biosynth"/>
</dbReference>
<gene>
    <name evidence="10" type="ORF">AKL17_0755</name>
</gene>
<dbReference type="STRING" id="1335048.AKL17_0755"/>
<dbReference type="PROSITE" id="PS00839">
    <property type="entry name" value="SUMT_1"/>
    <property type="match status" value="1"/>
</dbReference>
<evidence type="ECO:0000256" key="6">
    <source>
        <dbReference type="ARBA" id="ARBA00023244"/>
    </source>
</evidence>
<keyword evidence="3 8" id="KW-0489">Methyltransferase</keyword>
<name>A0A159Z1Z6_9RHOB</name>
<evidence type="ECO:0000256" key="1">
    <source>
        <dbReference type="ARBA" id="ARBA00005879"/>
    </source>
</evidence>
<dbReference type="InterPro" id="IPR006366">
    <property type="entry name" value="CobA/CysG_C"/>
</dbReference>
<keyword evidence="5" id="KW-0949">S-adenosyl-L-methionine</keyword>
<comment type="similarity">
    <text evidence="1 8">Belongs to the precorrin methyltransferase family.</text>
</comment>
<dbReference type="PANTHER" id="PTHR45790">
    <property type="entry name" value="SIROHEME SYNTHASE-RELATED"/>
    <property type="match status" value="1"/>
</dbReference>
<dbReference type="AlphaFoldDB" id="A0A159Z1Z6"/>
<evidence type="ECO:0000256" key="7">
    <source>
        <dbReference type="ARBA" id="ARBA00025705"/>
    </source>
</evidence>
<dbReference type="OrthoDB" id="9815856at2"/>
<dbReference type="Pfam" id="PF00590">
    <property type="entry name" value="TP_methylase"/>
    <property type="match status" value="1"/>
</dbReference>
<dbReference type="RefSeq" id="WP_084739440.1">
    <property type="nucleotide sequence ID" value="NZ_CP012661.1"/>
</dbReference>
<evidence type="ECO:0000256" key="8">
    <source>
        <dbReference type="RuleBase" id="RU003960"/>
    </source>
</evidence>
<dbReference type="InterPro" id="IPR000878">
    <property type="entry name" value="4pyrrol_Mease"/>
</dbReference>
<dbReference type="UniPathway" id="UPA00262">
    <property type="reaction ID" value="UER00211"/>
</dbReference>
<dbReference type="CDD" id="cd11642">
    <property type="entry name" value="SUMT"/>
    <property type="match status" value="1"/>
</dbReference>
<dbReference type="PANTHER" id="PTHR45790:SF3">
    <property type="entry name" value="S-ADENOSYL-L-METHIONINE-DEPENDENT UROPORPHYRINOGEN III METHYLTRANSFERASE, CHLOROPLASTIC"/>
    <property type="match status" value="1"/>
</dbReference>
<dbReference type="NCBIfam" id="NF004790">
    <property type="entry name" value="PRK06136.1"/>
    <property type="match status" value="1"/>
</dbReference>
<evidence type="ECO:0000256" key="5">
    <source>
        <dbReference type="ARBA" id="ARBA00022691"/>
    </source>
</evidence>
<dbReference type="GO" id="GO:0032259">
    <property type="term" value="P:methylation"/>
    <property type="evidence" value="ECO:0007669"/>
    <property type="project" value="UniProtKB-KW"/>
</dbReference>
<dbReference type="EC" id="2.1.1.107" evidence="2"/>
<organism evidence="10 11">
    <name type="scientific">Frigidibacter mobilis</name>
    <dbReference type="NCBI Taxonomy" id="1335048"/>
    <lineage>
        <taxon>Bacteria</taxon>
        <taxon>Pseudomonadati</taxon>
        <taxon>Pseudomonadota</taxon>
        <taxon>Alphaproteobacteria</taxon>
        <taxon>Rhodobacterales</taxon>
        <taxon>Paracoccaceae</taxon>
        <taxon>Frigidibacter</taxon>
    </lineage>
</organism>
<accession>A0A159Z1Z6</accession>
<dbReference type="PATRIC" id="fig|1335048.3.peg.783"/>
<dbReference type="PROSITE" id="PS00840">
    <property type="entry name" value="SUMT_2"/>
    <property type="match status" value="1"/>
</dbReference>
<dbReference type="InterPro" id="IPR003043">
    <property type="entry name" value="Uropor_MeTrfase_CS"/>
</dbReference>
<dbReference type="KEGG" id="daa:AKL17_0755"/>
<keyword evidence="6" id="KW-0627">Porphyrin biosynthesis</keyword>
<dbReference type="InterPro" id="IPR014776">
    <property type="entry name" value="4pyrrole_Mease_sub2"/>
</dbReference>
<evidence type="ECO:0000256" key="4">
    <source>
        <dbReference type="ARBA" id="ARBA00022679"/>
    </source>
</evidence>
<dbReference type="Gene3D" id="3.40.1010.10">
    <property type="entry name" value="Cobalt-precorrin-4 Transmethylase, Domain 1"/>
    <property type="match status" value="1"/>
</dbReference>
<evidence type="ECO:0000313" key="10">
    <source>
        <dbReference type="EMBL" id="AMY68014.1"/>
    </source>
</evidence>
<dbReference type="InterPro" id="IPR014777">
    <property type="entry name" value="4pyrrole_Mease_sub1"/>
</dbReference>
<dbReference type="InterPro" id="IPR035996">
    <property type="entry name" value="4pyrrol_Methylase_sf"/>
</dbReference>
<dbReference type="SUPFAM" id="SSF53790">
    <property type="entry name" value="Tetrapyrrole methylase"/>
    <property type="match status" value="1"/>
</dbReference>
<evidence type="ECO:0000259" key="9">
    <source>
        <dbReference type="Pfam" id="PF00590"/>
    </source>
</evidence>
<keyword evidence="4 8" id="KW-0808">Transferase</keyword>
<evidence type="ECO:0000256" key="3">
    <source>
        <dbReference type="ARBA" id="ARBA00022603"/>
    </source>
</evidence>
<keyword evidence="11" id="KW-1185">Reference proteome</keyword>
<feature type="domain" description="Tetrapyrrole methylase" evidence="9">
    <location>
        <begin position="21"/>
        <end position="230"/>
    </location>
</feature>
<evidence type="ECO:0000256" key="2">
    <source>
        <dbReference type="ARBA" id="ARBA00012162"/>
    </source>
</evidence>
<dbReference type="Gene3D" id="3.30.950.10">
    <property type="entry name" value="Methyltransferase, Cobalt-precorrin-4 Transmethylase, Domain 2"/>
    <property type="match status" value="1"/>
</dbReference>
<dbReference type="GO" id="GO:0019354">
    <property type="term" value="P:siroheme biosynthetic process"/>
    <property type="evidence" value="ECO:0007669"/>
    <property type="project" value="UniProtKB-UniPathway"/>
</dbReference>
<protein>
    <recommendedName>
        <fullName evidence="2">uroporphyrinogen-III C-methyltransferase</fullName>
        <ecNumber evidence="2">2.1.1.107</ecNumber>
    </recommendedName>
</protein>
<sequence length="267" mass="27931">MTPLSMLRRLATRAAPQPGPIALVGAGPGAADLLTLRALRHLQQADVIFYDRLVDPAVLRLARPRAEKVFVGKEVGASDWPQARINAVIVAAALRGRRVVRLKSGDPGIFGRATEELEAARAAGIAVDIVPGITAASAACASLGRSLTERGQTDRLMLATATCRPGDPDPDWAGMLRPGTTLALYMGVRKVAAFTAGLRRAGVPMDLEVTIVSAASTAAERSTVTTLAALPAVMQAGGFPNPSIIFIRWSKQHRAAGAVLHLVGKAV</sequence>
<dbReference type="EMBL" id="CP012661">
    <property type="protein sequence ID" value="AMY68014.1"/>
    <property type="molecule type" value="Genomic_DNA"/>
</dbReference>